<evidence type="ECO:0000313" key="6">
    <source>
        <dbReference type="EMBL" id="KRG28472.1"/>
    </source>
</evidence>
<dbReference type="STRING" id="270918.APR42_06755"/>
<comment type="caution">
    <text evidence="6">The sequence shown here is derived from an EMBL/GenBank/DDBJ whole genome shotgun (WGS) entry which is preliminary data.</text>
</comment>
<dbReference type="Proteomes" id="UP000051643">
    <property type="component" value="Unassembled WGS sequence"/>
</dbReference>
<accession>A0A0Q9ZJG2</accession>
<organism evidence="6 7">
    <name type="scientific">Salegentibacter mishustinae</name>
    <dbReference type="NCBI Taxonomy" id="270918"/>
    <lineage>
        <taxon>Bacteria</taxon>
        <taxon>Pseudomonadati</taxon>
        <taxon>Bacteroidota</taxon>
        <taxon>Flavobacteriia</taxon>
        <taxon>Flavobacteriales</taxon>
        <taxon>Flavobacteriaceae</taxon>
        <taxon>Salegentibacter</taxon>
    </lineage>
</organism>
<keyword evidence="6" id="KW-0378">Hydrolase</keyword>
<dbReference type="GO" id="GO:0016020">
    <property type="term" value="C:membrane"/>
    <property type="evidence" value="ECO:0007669"/>
    <property type="project" value="UniProtKB-SubCell"/>
</dbReference>
<name>A0A0Q9ZJG2_9FLAO</name>
<evidence type="ECO:0000256" key="2">
    <source>
        <dbReference type="ARBA" id="ARBA00022692"/>
    </source>
</evidence>
<dbReference type="EMBL" id="LKTP01000023">
    <property type="protein sequence ID" value="KRG28472.1"/>
    <property type="molecule type" value="Genomic_DNA"/>
</dbReference>
<dbReference type="PANTHER" id="PTHR30249">
    <property type="entry name" value="PUTATIVE SEROTONIN TRANSPORTER"/>
    <property type="match status" value="1"/>
</dbReference>
<reference evidence="6" key="1">
    <citation type="submission" date="2015-10" db="EMBL/GenBank/DDBJ databases">
        <title>Draft genome sequence of Salegentibacter mishustinae KCTC 12263.</title>
        <authorList>
            <person name="Lin W."/>
            <person name="Zheng Q."/>
        </authorList>
    </citation>
    <scope>NUCLEOTIDE SEQUENCE [LARGE SCALE GENOMIC DNA]</scope>
    <source>
        <strain evidence="6">KCTC 12263</strain>
    </source>
</reference>
<dbReference type="PANTHER" id="PTHR30249:SF0">
    <property type="entry name" value="PLASTIDAL GLYCOLATE_GLYCERATE TRANSLOCATOR 1, CHLOROPLASTIC"/>
    <property type="match status" value="1"/>
</dbReference>
<dbReference type="OrthoDB" id="9811701at2"/>
<feature type="transmembrane region" description="Helical" evidence="5">
    <location>
        <begin position="149"/>
        <end position="169"/>
    </location>
</feature>
<dbReference type="AlphaFoldDB" id="A0A0Q9ZJG2"/>
<keyword evidence="4 5" id="KW-0472">Membrane</keyword>
<dbReference type="GO" id="GO:0016787">
    <property type="term" value="F:hydrolase activity"/>
    <property type="evidence" value="ECO:0007669"/>
    <property type="project" value="UniProtKB-KW"/>
</dbReference>
<feature type="transmembrane region" description="Helical" evidence="5">
    <location>
        <begin position="29"/>
        <end position="52"/>
    </location>
</feature>
<evidence type="ECO:0000256" key="3">
    <source>
        <dbReference type="ARBA" id="ARBA00022989"/>
    </source>
</evidence>
<evidence type="ECO:0000256" key="1">
    <source>
        <dbReference type="ARBA" id="ARBA00004141"/>
    </source>
</evidence>
<dbReference type="RefSeq" id="WP_057482143.1">
    <property type="nucleotide sequence ID" value="NZ_BMWR01000001.1"/>
</dbReference>
<keyword evidence="2 5" id="KW-0812">Transmembrane</keyword>
<keyword evidence="7" id="KW-1185">Reference proteome</keyword>
<feature type="transmembrane region" description="Helical" evidence="5">
    <location>
        <begin position="93"/>
        <end position="116"/>
    </location>
</feature>
<sequence>MQEFFQLPVFGVFISILAFAGGRELRKKFNYVLLNPVLLAILFIISFLLIFNIDFEDYNRGGKFISFFLGPSVVALGVFFYEKYEEVKQNLKVFLLSVVVGGVSGILTIIIFLLLLKVPDFIIQSLAAKSVTTPIAIEITKLTGGIPEITAGIVIAVGIFGNAFGPFILKKLGIKSKIAIGTALGTAAHGIGTARAFEESKLAGVYSGLAMCVNGIITALLTPYLLQLFLGSFS</sequence>
<protein>
    <submittedName>
        <fullName evidence="6">Murein hydrolase effector protein LrgB</fullName>
    </submittedName>
</protein>
<gene>
    <name evidence="6" type="ORF">APR42_06755</name>
</gene>
<dbReference type="InterPro" id="IPR007300">
    <property type="entry name" value="CidB/LrgB"/>
</dbReference>
<feature type="transmembrane region" description="Helical" evidence="5">
    <location>
        <begin position="203"/>
        <end position="226"/>
    </location>
</feature>
<feature type="transmembrane region" description="Helical" evidence="5">
    <location>
        <begin position="6"/>
        <end position="22"/>
    </location>
</feature>
<keyword evidence="3 5" id="KW-1133">Transmembrane helix</keyword>
<evidence type="ECO:0000256" key="4">
    <source>
        <dbReference type="ARBA" id="ARBA00023136"/>
    </source>
</evidence>
<proteinExistence type="predicted"/>
<dbReference type="Pfam" id="PF04172">
    <property type="entry name" value="LrgB"/>
    <property type="match status" value="1"/>
</dbReference>
<evidence type="ECO:0000256" key="5">
    <source>
        <dbReference type="SAM" id="Phobius"/>
    </source>
</evidence>
<feature type="transmembrane region" description="Helical" evidence="5">
    <location>
        <begin position="64"/>
        <end position="81"/>
    </location>
</feature>
<comment type="subcellular location">
    <subcellularLocation>
        <location evidence="1">Membrane</location>
        <topology evidence="1">Multi-pass membrane protein</topology>
    </subcellularLocation>
</comment>
<evidence type="ECO:0000313" key="7">
    <source>
        <dbReference type="Proteomes" id="UP000051643"/>
    </source>
</evidence>